<comment type="caution">
    <text evidence="1">The sequence shown here is derived from an EMBL/GenBank/DDBJ whole genome shotgun (WGS) entry which is preliminary data.</text>
</comment>
<keyword evidence="2" id="KW-1185">Reference proteome</keyword>
<accession>A0A5C6CMZ1</accession>
<sequence>MTRSFSAPQPTKHNIAQHIVTTAVLRCFSLTAFAEDVRHQPLKNLNSYFPFHPPESLERWERRKESVRWEILVATGLRRTCHLMLVVLRIALEAGSR</sequence>
<organism evidence="1 2">
    <name type="scientific">Novipirellula galeiformis</name>
    <dbReference type="NCBI Taxonomy" id="2528004"/>
    <lineage>
        <taxon>Bacteria</taxon>
        <taxon>Pseudomonadati</taxon>
        <taxon>Planctomycetota</taxon>
        <taxon>Planctomycetia</taxon>
        <taxon>Pirellulales</taxon>
        <taxon>Pirellulaceae</taxon>
        <taxon>Novipirellula</taxon>
    </lineage>
</organism>
<dbReference type="RefSeq" id="WP_146592681.1">
    <property type="nucleotide sequence ID" value="NZ_SJPT01000001.1"/>
</dbReference>
<protein>
    <submittedName>
        <fullName evidence="1">Uncharacterized protein</fullName>
    </submittedName>
</protein>
<reference evidence="1 2" key="1">
    <citation type="submission" date="2019-02" db="EMBL/GenBank/DDBJ databases">
        <title>Deep-cultivation of Planctomycetes and their phenomic and genomic characterization uncovers novel biology.</title>
        <authorList>
            <person name="Wiegand S."/>
            <person name="Jogler M."/>
            <person name="Boedeker C."/>
            <person name="Pinto D."/>
            <person name="Vollmers J."/>
            <person name="Rivas-Marin E."/>
            <person name="Kohn T."/>
            <person name="Peeters S.H."/>
            <person name="Heuer A."/>
            <person name="Rast P."/>
            <person name="Oberbeckmann S."/>
            <person name="Bunk B."/>
            <person name="Jeske O."/>
            <person name="Meyerdierks A."/>
            <person name="Storesund J.E."/>
            <person name="Kallscheuer N."/>
            <person name="Luecker S."/>
            <person name="Lage O.M."/>
            <person name="Pohl T."/>
            <person name="Merkel B.J."/>
            <person name="Hornburger P."/>
            <person name="Mueller R.-W."/>
            <person name="Bruemmer F."/>
            <person name="Labrenz M."/>
            <person name="Spormann A.M."/>
            <person name="Op Den Camp H."/>
            <person name="Overmann J."/>
            <person name="Amann R."/>
            <person name="Jetten M.S.M."/>
            <person name="Mascher T."/>
            <person name="Medema M.H."/>
            <person name="Devos D.P."/>
            <person name="Kaster A.-K."/>
            <person name="Ovreas L."/>
            <person name="Rohde M."/>
            <person name="Galperin M.Y."/>
            <person name="Jogler C."/>
        </authorList>
    </citation>
    <scope>NUCLEOTIDE SEQUENCE [LARGE SCALE GENOMIC DNA]</scope>
    <source>
        <strain evidence="1 2">Pla52o</strain>
    </source>
</reference>
<dbReference type="Proteomes" id="UP000316304">
    <property type="component" value="Unassembled WGS sequence"/>
</dbReference>
<evidence type="ECO:0000313" key="1">
    <source>
        <dbReference type="EMBL" id="TWU26303.1"/>
    </source>
</evidence>
<name>A0A5C6CMZ1_9BACT</name>
<dbReference type="AlphaFoldDB" id="A0A5C6CMZ1"/>
<proteinExistence type="predicted"/>
<evidence type="ECO:0000313" key="2">
    <source>
        <dbReference type="Proteomes" id="UP000316304"/>
    </source>
</evidence>
<gene>
    <name evidence="1" type="ORF">Pla52o_01560</name>
</gene>
<dbReference type="EMBL" id="SJPT01000001">
    <property type="protein sequence ID" value="TWU26303.1"/>
    <property type="molecule type" value="Genomic_DNA"/>
</dbReference>